<keyword evidence="6" id="KW-0378">Hydrolase</keyword>
<dbReference type="GO" id="GO:0046872">
    <property type="term" value="F:metal ion binding"/>
    <property type="evidence" value="ECO:0007669"/>
    <property type="project" value="UniProtKB-KW"/>
</dbReference>
<evidence type="ECO:0000256" key="4">
    <source>
        <dbReference type="ARBA" id="ARBA00022723"/>
    </source>
</evidence>
<dbReference type="GO" id="GO:0004177">
    <property type="term" value="F:aminopeptidase activity"/>
    <property type="evidence" value="ECO:0007669"/>
    <property type="project" value="UniProtKB-KW"/>
</dbReference>
<dbReference type="AlphaFoldDB" id="A0A5S4HDJ8"/>
<evidence type="ECO:0000313" key="11">
    <source>
        <dbReference type="EMBL" id="TMR36980.1"/>
    </source>
</evidence>
<feature type="region of interest" description="Disordered" evidence="8">
    <location>
        <begin position="470"/>
        <end position="499"/>
    </location>
</feature>
<evidence type="ECO:0000256" key="8">
    <source>
        <dbReference type="SAM" id="MobiDB-lite"/>
    </source>
</evidence>
<dbReference type="OrthoDB" id="345880at2"/>
<dbReference type="InterPro" id="IPR046450">
    <property type="entry name" value="PA_dom_sf"/>
</dbReference>
<name>A0A5S4HDJ8_9ACTN</name>
<dbReference type="CDD" id="cd03876">
    <property type="entry name" value="M28_SGAP_like"/>
    <property type="match status" value="1"/>
</dbReference>
<dbReference type="Gene3D" id="3.40.630.10">
    <property type="entry name" value="Zn peptidases"/>
    <property type="match status" value="2"/>
</dbReference>
<dbReference type="InterPro" id="IPR003137">
    <property type="entry name" value="PA_domain"/>
</dbReference>
<keyword evidence="12" id="KW-1185">Reference proteome</keyword>
<keyword evidence="3" id="KW-0645">Protease</keyword>
<dbReference type="PANTHER" id="PTHR12147">
    <property type="entry name" value="METALLOPEPTIDASE M28 FAMILY MEMBER"/>
    <property type="match status" value="1"/>
</dbReference>
<evidence type="ECO:0000256" key="3">
    <source>
        <dbReference type="ARBA" id="ARBA00022670"/>
    </source>
</evidence>
<evidence type="ECO:0000313" key="12">
    <source>
        <dbReference type="Proteomes" id="UP000306628"/>
    </source>
</evidence>
<keyword evidence="7" id="KW-0862">Zinc</keyword>
<dbReference type="GO" id="GO:0006508">
    <property type="term" value="P:proteolysis"/>
    <property type="evidence" value="ECO:0007669"/>
    <property type="project" value="UniProtKB-KW"/>
</dbReference>
<gene>
    <name evidence="11" type="ORF">ETD85_09260</name>
</gene>
<evidence type="ECO:0000256" key="5">
    <source>
        <dbReference type="ARBA" id="ARBA00022729"/>
    </source>
</evidence>
<accession>A0A5S4HDJ8</accession>
<dbReference type="Proteomes" id="UP000306628">
    <property type="component" value="Unassembled WGS sequence"/>
</dbReference>
<keyword evidence="2" id="KW-0031">Aminopeptidase</keyword>
<dbReference type="SUPFAM" id="SSF53187">
    <property type="entry name" value="Zn-dependent exopeptidases"/>
    <property type="match status" value="1"/>
</dbReference>
<evidence type="ECO:0000259" key="9">
    <source>
        <dbReference type="Pfam" id="PF02225"/>
    </source>
</evidence>
<feature type="domain" description="Peptidase M28" evidence="10">
    <location>
        <begin position="244"/>
        <end position="455"/>
    </location>
</feature>
<organism evidence="11 12">
    <name type="scientific">Nonomuraea zeae</name>
    <dbReference type="NCBI Taxonomy" id="1642303"/>
    <lineage>
        <taxon>Bacteria</taxon>
        <taxon>Bacillati</taxon>
        <taxon>Actinomycetota</taxon>
        <taxon>Actinomycetes</taxon>
        <taxon>Streptosporangiales</taxon>
        <taxon>Streptosporangiaceae</taxon>
        <taxon>Nonomuraea</taxon>
    </lineage>
</organism>
<dbReference type="Pfam" id="PF04389">
    <property type="entry name" value="Peptidase_M28"/>
    <property type="match status" value="1"/>
</dbReference>
<evidence type="ECO:0000259" key="10">
    <source>
        <dbReference type="Pfam" id="PF04389"/>
    </source>
</evidence>
<dbReference type="GO" id="GO:0008235">
    <property type="term" value="F:metalloexopeptidase activity"/>
    <property type="evidence" value="ECO:0007669"/>
    <property type="project" value="InterPro"/>
</dbReference>
<reference evidence="11 12" key="1">
    <citation type="submission" date="2019-05" db="EMBL/GenBank/DDBJ databases">
        <title>Draft genome sequence of Nonomuraea zeae DSM 100528.</title>
        <authorList>
            <person name="Saricaoglu S."/>
            <person name="Isik K."/>
        </authorList>
    </citation>
    <scope>NUCLEOTIDE SEQUENCE [LARGE SCALE GENOMIC DNA]</scope>
    <source>
        <strain evidence="11 12">DSM 100528</strain>
    </source>
</reference>
<keyword evidence="5" id="KW-0732">Signal</keyword>
<comment type="caution">
    <text evidence="11">The sequence shown here is derived from an EMBL/GenBank/DDBJ whole genome shotgun (WGS) entry which is preliminary data.</text>
</comment>
<evidence type="ECO:0000256" key="6">
    <source>
        <dbReference type="ARBA" id="ARBA00022801"/>
    </source>
</evidence>
<dbReference type="InterPro" id="IPR007484">
    <property type="entry name" value="Peptidase_M28"/>
</dbReference>
<proteinExistence type="inferred from homology"/>
<comment type="similarity">
    <text evidence="1">Belongs to the peptidase M28 family. M28A subfamily.</text>
</comment>
<evidence type="ECO:0000256" key="1">
    <source>
        <dbReference type="ARBA" id="ARBA00005957"/>
    </source>
</evidence>
<feature type="domain" description="PA" evidence="9">
    <location>
        <begin position="142"/>
        <end position="221"/>
    </location>
</feature>
<evidence type="ECO:0000256" key="7">
    <source>
        <dbReference type="ARBA" id="ARBA00022833"/>
    </source>
</evidence>
<dbReference type="Gene3D" id="3.50.30.30">
    <property type="match status" value="1"/>
</dbReference>
<evidence type="ECO:0000256" key="2">
    <source>
        <dbReference type="ARBA" id="ARBA00022438"/>
    </source>
</evidence>
<dbReference type="Pfam" id="PF02225">
    <property type="entry name" value="PA"/>
    <property type="match status" value="1"/>
</dbReference>
<keyword evidence="4" id="KW-0479">Metal-binding</keyword>
<dbReference type="InterPro" id="IPR041756">
    <property type="entry name" value="M28_SGAP-like"/>
</dbReference>
<dbReference type="EMBL" id="VCKX01000020">
    <property type="protein sequence ID" value="TMR36980.1"/>
    <property type="molecule type" value="Genomic_DNA"/>
</dbReference>
<protein>
    <submittedName>
        <fullName evidence="11">M28 family peptidase</fullName>
    </submittedName>
</protein>
<dbReference type="SUPFAM" id="SSF52025">
    <property type="entry name" value="PA domain"/>
    <property type="match status" value="1"/>
</dbReference>
<dbReference type="InterPro" id="IPR045175">
    <property type="entry name" value="M28_fam"/>
</dbReference>
<sequence>MTMPAVAAPAHANPDPASLVAAVTADHIQRHVQALQSIADTHGGTRASGTSGYDASAQYVAGRLRSAGLNVALQPFSFPFYQENAVGTLEQVSPESKSYAPTPPNGSTVGDFFTMIYSGAGDVRATVQSVDLPLPPTPTPSSTSGCETEDFADFKAGNIALIQRGSCDFAVKAANAKTAGAAAVIIFNSGQPGRTGTIQATLGNPVGIPVVGTTFALGEDLASPTGTVAHLKLDTTSEMRTTHNVIAESPGGDSGNVVMLGAHLDSVVAGPGINDNASGSVGLLEAALLTAKLKPHNKVRFAWWGAEEFGLRGSTEYVNALSADQLGQVKLYLNFDMIASPNYALQVYDGDGSGGSGAPVGPPGSSDIEKNFQSYYETLGLRHTSAAFNGRSDYGPFIEKGIPAGGIFTGSDGLKTAEEQQLFGGTAGTPYDSCYHRSCDTAANINAKALLVNTGAIVYATATYAFDENLPGTGMKRTTGEKDTSSHNSHGEHDRELTR</sequence>
<dbReference type="PANTHER" id="PTHR12147:SF26">
    <property type="entry name" value="PEPTIDASE M28 DOMAIN-CONTAINING PROTEIN"/>
    <property type="match status" value="1"/>
</dbReference>
<feature type="compositionally biased region" description="Basic and acidic residues" evidence="8">
    <location>
        <begin position="478"/>
        <end position="499"/>
    </location>
</feature>